<evidence type="ECO:0000313" key="1">
    <source>
        <dbReference type="EMBL" id="KAJ7745793.1"/>
    </source>
</evidence>
<sequence length="202" mass="22779">MTTFVKFQRISISFGWKDRAEMRAAIASFPALEELIVELTEECPRWTKIPFDPPTPLAPRLRRLTGPPALLPLALALDDAAHLTELSVPQDNIPDILRRRHTLLRDVLAYLTKLALHIWASKSEVIVPFHDAAYGSIELVQILSDPPVLQKGIIRWCVDKAQSPIEVSHLECRVRSRLEEVQLGTLQVVFSSRTGRSFGLLD</sequence>
<name>A0AAD7IL92_9AGAR</name>
<organism evidence="1 2">
    <name type="scientific">Mycena maculata</name>
    <dbReference type="NCBI Taxonomy" id="230809"/>
    <lineage>
        <taxon>Eukaryota</taxon>
        <taxon>Fungi</taxon>
        <taxon>Dikarya</taxon>
        <taxon>Basidiomycota</taxon>
        <taxon>Agaricomycotina</taxon>
        <taxon>Agaricomycetes</taxon>
        <taxon>Agaricomycetidae</taxon>
        <taxon>Agaricales</taxon>
        <taxon>Marasmiineae</taxon>
        <taxon>Mycenaceae</taxon>
        <taxon>Mycena</taxon>
    </lineage>
</organism>
<protein>
    <submittedName>
        <fullName evidence="1">Uncharacterized protein</fullName>
    </submittedName>
</protein>
<proteinExistence type="predicted"/>
<comment type="caution">
    <text evidence="1">The sequence shown here is derived from an EMBL/GenBank/DDBJ whole genome shotgun (WGS) entry which is preliminary data.</text>
</comment>
<reference evidence="1" key="1">
    <citation type="submission" date="2023-03" db="EMBL/GenBank/DDBJ databases">
        <title>Massive genome expansion in bonnet fungi (Mycena s.s.) driven by repeated elements and novel gene families across ecological guilds.</title>
        <authorList>
            <consortium name="Lawrence Berkeley National Laboratory"/>
            <person name="Harder C.B."/>
            <person name="Miyauchi S."/>
            <person name="Viragh M."/>
            <person name="Kuo A."/>
            <person name="Thoen E."/>
            <person name="Andreopoulos B."/>
            <person name="Lu D."/>
            <person name="Skrede I."/>
            <person name="Drula E."/>
            <person name="Henrissat B."/>
            <person name="Morin E."/>
            <person name="Kohler A."/>
            <person name="Barry K."/>
            <person name="LaButti K."/>
            <person name="Morin E."/>
            <person name="Salamov A."/>
            <person name="Lipzen A."/>
            <person name="Mereny Z."/>
            <person name="Hegedus B."/>
            <person name="Baldrian P."/>
            <person name="Stursova M."/>
            <person name="Weitz H."/>
            <person name="Taylor A."/>
            <person name="Grigoriev I.V."/>
            <person name="Nagy L.G."/>
            <person name="Martin F."/>
            <person name="Kauserud H."/>
        </authorList>
    </citation>
    <scope>NUCLEOTIDE SEQUENCE</scope>
    <source>
        <strain evidence="1">CBHHK188m</strain>
    </source>
</reference>
<dbReference type="EMBL" id="JARJLG010000101">
    <property type="protein sequence ID" value="KAJ7745793.1"/>
    <property type="molecule type" value="Genomic_DNA"/>
</dbReference>
<gene>
    <name evidence="1" type="ORF">DFH07DRAFT_963152</name>
</gene>
<dbReference type="Proteomes" id="UP001215280">
    <property type="component" value="Unassembled WGS sequence"/>
</dbReference>
<dbReference type="AlphaFoldDB" id="A0AAD7IL92"/>
<accession>A0AAD7IL92</accession>
<keyword evidence="2" id="KW-1185">Reference proteome</keyword>
<evidence type="ECO:0000313" key="2">
    <source>
        <dbReference type="Proteomes" id="UP001215280"/>
    </source>
</evidence>